<gene>
    <name evidence="2" type="ORF">ETSY1_42080</name>
</gene>
<dbReference type="Gene3D" id="3.40.50.20">
    <property type="match status" value="1"/>
</dbReference>
<dbReference type="Pfam" id="PF00289">
    <property type="entry name" value="Biotin_carb_N"/>
    <property type="match status" value="1"/>
</dbReference>
<sequence>MHIRKADRARPLTGRQGVATYLDQEQILGIARQEACDSIHSGVTFHAIWRSSLHMIWRGC</sequence>
<accession>W4L444</accession>
<reference evidence="2 3" key="1">
    <citation type="journal article" date="2014" name="Nature">
        <title>An environmental bacterial taxon with a large and distinct metabolic repertoire.</title>
        <authorList>
            <person name="Wilson M.C."/>
            <person name="Mori T."/>
            <person name="Ruckert C."/>
            <person name="Uria A.R."/>
            <person name="Helf M.J."/>
            <person name="Takada K."/>
            <person name="Gernert C."/>
            <person name="Steffens U.A."/>
            <person name="Heycke N."/>
            <person name="Schmitt S."/>
            <person name="Rinke C."/>
            <person name="Helfrich E.J."/>
            <person name="Brachmann A.O."/>
            <person name="Gurgui C."/>
            <person name="Wakimoto T."/>
            <person name="Kracht M."/>
            <person name="Crusemann M."/>
            <person name="Hentschel U."/>
            <person name="Abe I."/>
            <person name="Matsunaga S."/>
            <person name="Kalinowski J."/>
            <person name="Takeyama H."/>
            <person name="Piel J."/>
        </authorList>
    </citation>
    <scope>NUCLEOTIDE SEQUENCE [LARGE SCALE GENOMIC DNA]</scope>
    <source>
        <strain evidence="3">TSY1</strain>
    </source>
</reference>
<name>W4L444_ENTF1</name>
<organism evidence="2 3">
    <name type="scientific">Entotheonella factor</name>
    <dbReference type="NCBI Taxonomy" id="1429438"/>
    <lineage>
        <taxon>Bacteria</taxon>
        <taxon>Pseudomonadati</taxon>
        <taxon>Nitrospinota/Tectimicrobiota group</taxon>
        <taxon>Candidatus Tectimicrobiota</taxon>
        <taxon>Candidatus Entotheonellia</taxon>
        <taxon>Candidatus Entotheonellales</taxon>
        <taxon>Candidatus Entotheonellaceae</taxon>
        <taxon>Candidatus Entotheonella</taxon>
    </lineage>
</organism>
<dbReference type="InterPro" id="IPR005481">
    <property type="entry name" value="BC-like_N"/>
</dbReference>
<evidence type="ECO:0000259" key="1">
    <source>
        <dbReference type="Pfam" id="PF00289"/>
    </source>
</evidence>
<keyword evidence="3" id="KW-1185">Reference proteome</keyword>
<feature type="domain" description="Biotin carboxylase-like N-terminal" evidence="1">
    <location>
        <begin position="1"/>
        <end position="46"/>
    </location>
</feature>
<dbReference type="HOGENOM" id="CLU_2932648_0_0_7"/>
<dbReference type="SUPFAM" id="SSF52440">
    <property type="entry name" value="PreATP-grasp domain"/>
    <property type="match status" value="1"/>
</dbReference>
<dbReference type="EMBL" id="AZHW01001374">
    <property type="protein sequence ID" value="ETW92797.1"/>
    <property type="molecule type" value="Genomic_DNA"/>
</dbReference>
<dbReference type="AlphaFoldDB" id="W4L444"/>
<dbReference type="InterPro" id="IPR016185">
    <property type="entry name" value="PreATP-grasp_dom_sf"/>
</dbReference>
<protein>
    <recommendedName>
        <fullName evidence="1">Biotin carboxylase-like N-terminal domain-containing protein</fullName>
    </recommendedName>
</protein>
<dbReference type="Proteomes" id="UP000019141">
    <property type="component" value="Unassembled WGS sequence"/>
</dbReference>
<comment type="caution">
    <text evidence="2">The sequence shown here is derived from an EMBL/GenBank/DDBJ whole genome shotgun (WGS) entry which is preliminary data.</text>
</comment>
<evidence type="ECO:0000313" key="3">
    <source>
        <dbReference type="Proteomes" id="UP000019141"/>
    </source>
</evidence>
<evidence type="ECO:0000313" key="2">
    <source>
        <dbReference type="EMBL" id="ETW92797.1"/>
    </source>
</evidence>
<proteinExistence type="predicted"/>